<feature type="region of interest" description="Disordered" evidence="1">
    <location>
        <begin position="1"/>
        <end position="24"/>
    </location>
</feature>
<feature type="compositionally biased region" description="Basic and acidic residues" evidence="1">
    <location>
        <begin position="308"/>
        <end position="317"/>
    </location>
</feature>
<dbReference type="InParanoid" id="A0A0C3GW30"/>
<dbReference type="AlphaFoldDB" id="A0A0C3GW30"/>
<protein>
    <submittedName>
        <fullName evidence="2">Uncharacterized protein</fullName>
    </submittedName>
</protein>
<name>A0A0C3GW30_OIDMZ</name>
<evidence type="ECO:0000313" key="2">
    <source>
        <dbReference type="EMBL" id="KIN00286.1"/>
    </source>
</evidence>
<dbReference type="Proteomes" id="UP000054321">
    <property type="component" value="Unassembled WGS sequence"/>
</dbReference>
<keyword evidence="3" id="KW-1185">Reference proteome</keyword>
<reference evidence="3" key="2">
    <citation type="submission" date="2015-01" db="EMBL/GenBank/DDBJ databases">
        <title>Evolutionary Origins and Diversification of the Mycorrhizal Mutualists.</title>
        <authorList>
            <consortium name="DOE Joint Genome Institute"/>
            <consortium name="Mycorrhizal Genomics Consortium"/>
            <person name="Kohler A."/>
            <person name="Kuo A."/>
            <person name="Nagy L.G."/>
            <person name="Floudas D."/>
            <person name="Copeland A."/>
            <person name="Barry K.W."/>
            <person name="Cichocki N."/>
            <person name="Veneault-Fourrey C."/>
            <person name="LaButti K."/>
            <person name="Lindquist E.A."/>
            <person name="Lipzen A."/>
            <person name="Lundell T."/>
            <person name="Morin E."/>
            <person name="Murat C."/>
            <person name="Riley R."/>
            <person name="Ohm R."/>
            <person name="Sun H."/>
            <person name="Tunlid A."/>
            <person name="Henrissat B."/>
            <person name="Grigoriev I.V."/>
            <person name="Hibbett D.S."/>
            <person name="Martin F."/>
        </authorList>
    </citation>
    <scope>NUCLEOTIDE SEQUENCE [LARGE SCALE GENOMIC DNA]</scope>
    <source>
        <strain evidence="3">Zn</strain>
    </source>
</reference>
<proteinExistence type="predicted"/>
<dbReference type="EMBL" id="KN832877">
    <property type="protein sequence ID" value="KIN00286.1"/>
    <property type="molecule type" value="Genomic_DNA"/>
</dbReference>
<evidence type="ECO:0000313" key="3">
    <source>
        <dbReference type="Proteomes" id="UP000054321"/>
    </source>
</evidence>
<accession>A0A0C3GW30</accession>
<feature type="region of interest" description="Disordered" evidence="1">
    <location>
        <begin position="297"/>
        <end position="319"/>
    </location>
</feature>
<organism evidence="2 3">
    <name type="scientific">Oidiodendron maius (strain Zn)</name>
    <dbReference type="NCBI Taxonomy" id="913774"/>
    <lineage>
        <taxon>Eukaryota</taxon>
        <taxon>Fungi</taxon>
        <taxon>Dikarya</taxon>
        <taxon>Ascomycota</taxon>
        <taxon>Pezizomycotina</taxon>
        <taxon>Leotiomycetes</taxon>
        <taxon>Leotiomycetes incertae sedis</taxon>
        <taxon>Myxotrichaceae</taxon>
        <taxon>Oidiodendron</taxon>
    </lineage>
</organism>
<reference evidence="2 3" key="1">
    <citation type="submission" date="2014-04" db="EMBL/GenBank/DDBJ databases">
        <authorList>
            <consortium name="DOE Joint Genome Institute"/>
            <person name="Kuo A."/>
            <person name="Martino E."/>
            <person name="Perotto S."/>
            <person name="Kohler A."/>
            <person name="Nagy L.G."/>
            <person name="Floudas D."/>
            <person name="Copeland A."/>
            <person name="Barry K.W."/>
            <person name="Cichocki N."/>
            <person name="Veneault-Fourrey C."/>
            <person name="LaButti K."/>
            <person name="Lindquist E.A."/>
            <person name="Lipzen A."/>
            <person name="Lundell T."/>
            <person name="Morin E."/>
            <person name="Murat C."/>
            <person name="Sun H."/>
            <person name="Tunlid A."/>
            <person name="Henrissat B."/>
            <person name="Grigoriev I.V."/>
            <person name="Hibbett D.S."/>
            <person name="Martin F."/>
            <person name="Nordberg H.P."/>
            <person name="Cantor M.N."/>
            <person name="Hua S.X."/>
        </authorList>
    </citation>
    <scope>NUCLEOTIDE SEQUENCE [LARGE SCALE GENOMIC DNA]</scope>
    <source>
        <strain evidence="2 3">Zn</strain>
    </source>
</reference>
<gene>
    <name evidence="2" type="ORF">OIDMADRAFT_145780</name>
</gene>
<dbReference type="HOGENOM" id="CLU_622706_0_0_1"/>
<sequence length="440" mass="48850">MSHCRPEAGDPCIDVSNPVSSGQIPEQQPLFQRISTSFSCPNIKLHSICQQIDSTPSTSALSHAFGQNTLPETKHTPAWRRFSGKVKSGKLTKLPYRFRTAQRTQCTSPGPNCSSMPMGPLHNAQLGSTSWLTSLPPHLAYLVPLGSNGTPRLGEQLAPFTGELNRYNPMWQNLELKEKLADHREARRKPNDFSNGYEALLEEFESLRRSSDSKLTLQESRLNESYTKLESDYLKTVEELVWCKAQENCQRKFTEHWAWLYELEAAKLTSVQRQLESAICKHAPDLVTTGPQCPLNGLTSDASTQTSIEHDSSRTTPKDANTQTVVEDVISDIASNKATAPVPRDDFETLTLTLEDLEANLAEQGKPNDIDEDSLSIVAGSVENIDSEPGINGLPPSSQELELLQMRYSFCSILKDILAGLNRVARYHPENPDEDVQKGG</sequence>
<feature type="compositionally biased region" description="Polar residues" evidence="1">
    <location>
        <begin position="297"/>
        <end position="307"/>
    </location>
</feature>
<evidence type="ECO:0000256" key="1">
    <source>
        <dbReference type="SAM" id="MobiDB-lite"/>
    </source>
</evidence>